<dbReference type="Gene3D" id="3.40.50.12780">
    <property type="entry name" value="N-terminal domain of ligase-like"/>
    <property type="match status" value="1"/>
</dbReference>
<dbReference type="InterPro" id="IPR025110">
    <property type="entry name" value="AMP-bd_C"/>
</dbReference>
<reference evidence="10" key="1">
    <citation type="submission" date="2021-01" db="EMBL/GenBank/DDBJ databases">
        <title>Genome public.</title>
        <authorList>
            <person name="Liu C."/>
            <person name="Sun Q."/>
        </authorList>
    </citation>
    <scope>NUCLEOTIDE SEQUENCE [LARGE SCALE GENOMIC DNA]</scope>
    <source>
        <strain evidence="10">YIM B02556</strain>
    </source>
</reference>
<feature type="domain" description="AMP-dependent synthetase/ligase" evidence="7">
    <location>
        <begin position="88"/>
        <end position="240"/>
    </location>
</feature>
<evidence type="ECO:0000259" key="8">
    <source>
        <dbReference type="Pfam" id="PF13193"/>
    </source>
</evidence>
<dbReference type="Pfam" id="PF13193">
    <property type="entry name" value="AMP-binding_C"/>
    <property type="match status" value="1"/>
</dbReference>
<evidence type="ECO:0000256" key="3">
    <source>
        <dbReference type="ARBA" id="ARBA00022598"/>
    </source>
</evidence>
<dbReference type="SUPFAM" id="SSF56801">
    <property type="entry name" value="Acetyl-CoA synthetase-like"/>
    <property type="match status" value="1"/>
</dbReference>
<sequence>MTGRRPDWMHPAFRLIEGEESFGWKELAALPVPAGGIIQADRPSRVLAAVAAAEAAGQGLLLARGVPDANARDADCQPGQGFSVTLESSGTTGTPKRLRHDFARLRGRLRGVADEGARWLLTYDPGAFAGLQVMLTAAAAGALLVAVPRGSAAGERPAGGLVAELAQMARRHAVTHVSGTPSFWRAFLMALGEAELPLDAVTLGGEAADQPLLDRLAERFPRARLRHIYASTEAGALFAVADGRAGFPAAWLDDAPDGLALRIADGVLEVRSPRAAADAVDRQGWLSTGDLVERQGDRLLFAGRLDGLVNVGGVKVSPEAVERRLLAVDGVADAAVVAVPSPITGHLLTATIVPIPGADEAALRTALRAVSADLPPAARPRALTFAEHIPLSAAGKKSRKGAS</sequence>
<evidence type="ECO:0000256" key="5">
    <source>
        <dbReference type="ARBA" id="ARBA00039545"/>
    </source>
</evidence>
<comment type="subcellular location">
    <subcellularLocation>
        <location evidence="1">Membrane</location>
        <topology evidence="1">Peripheral membrane protein</topology>
    </subcellularLocation>
</comment>
<evidence type="ECO:0000256" key="6">
    <source>
        <dbReference type="ARBA" id="ARBA00042773"/>
    </source>
</evidence>
<evidence type="ECO:0000256" key="2">
    <source>
        <dbReference type="ARBA" id="ARBA00005005"/>
    </source>
</evidence>
<protein>
    <recommendedName>
        <fullName evidence="5">Long-chain-fatty-acid--CoA ligase</fullName>
        <ecNumber evidence="4">6.2.1.3</ecNumber>
    </recommendedName>
    <alternativeName>
        <fullName evidence="6">Long-chain acyl-CoA synthetase</fullName>
    </alternativeName>
</protein>
<evidence type="ECO:0000259" key="7">
    <source>
        <dbReference type="Pfam" id="PF00501"/>
    </source>
</evidence>
<organism evidence="9 10">
    <name type="scientific">Azospirillum endophyticum</name>
    <dbReference type="NCBI Taxonomy" id="2800326"/>
    <lineage>
        <taxon>Bacteria</taxon>
        <taxon>Pseudomonadati</taxon>
        <taxon>Pseudomonadota</taxon>
        <taxon>Alphaproteobacteria</taxon>
        <taxon>Rhodospirillales</taxon>
        <taxon>Azospirillaceae</taxon>
        <taxon>Azospirillum</taxon>
    </lineage>
</organism>
<dbReference type="PANTHER" id="PTHR43767:SF8">
    <property type="entry name" value="LONG-CHAIN-FATTY-ACID--COA LIGASE"/>
    <property type="match status" value="1"/>
</dbReference>
<evidence type="ECO:0000256" key="1">
    <source>
        <dbReference type="ARBA" id="ARBA00004170"/>
    </source>
</evidence>
<dbReference type="InterPro" id="IPR000873">
    <property type="entry name" value="AMP-dep_synth/lig_dom"/>
</dbReference>
<evidence type="ECO:0000256" key="4">
    <source>
        <dbReference type="ARBA" id="ARBA00026121"/>
    </source>
</evidence>
<dbReference type="Pfam" id="PF00501">
    <property type="entry name" value="AMP-binding"/>
    <property type="match status" value="1"/>
</dbReference>
<dbReference type="EC" id="6.2.1.3" evidence="4"/>
<gene>
    <name evidence="9" type="ORF">JHL17_06770</name>
</gene>
<dbReference type="PANTHER" id="PTHR43767">
    <property type="entry name" value="LONG-CHAIN-FATTY-ACID--COA LIGASE"/>
    <property type="match status" value="1"/>
</dbReference>
<keyword evidence="10" id="KW-1185">Reference proteome</keyword>
<comment type="caution">
    <text evidence="9">The sequence shown here is derived from an EMBL/GenBank/DDBJ whole genome shotgun (WGS) entry which is preliminary data.</text>
</comment>
<dbReference type="Gene3D" id="3.30.300.30">
    <property type="match status" value="1"/>
</dbReference>
<keyword evidence="3" id="KW-0436">Ligase</keyword>
<proteinExistence type="predicted"/>
<dbReference type="InterPro" id="IPR042099">
    <property type="entry name" value="ANL_N_sf"/>
</dbReference>
<comment type="pathway">
    <text evidence="2">Lipid metabolism; fatty acid beta-oxidation.</text>
</comment>
<dbReference type="InterPro" id="IPR050237">
    <property type="entry name" value="ATP-dep_AMP-bd_enzyme"/>
</dbReference>
<dbReference type="InterPro" id="IPR045851">
    <property type="entry name" value="AMP-bd_C_sf"/>
</dbReference>
<dbReference type="Proteomes" id="UP000652760">
    <property type="component" value="Unassembled WGS sequence"/>
</dbReference>
<accession>A0ABS1F159</accession>
<dbReference type="EMBL" id="JAENHM010000023">
    <property type="protein sequence ID" value="MBK1837109.1"/>
    <property type="molecule type" value="Genomic_DNA"/>
</dbReference>
<feature type="domain" description="AMP-binding enzyme C-terminal" evidence="8">
    <location>
        <begin position="321"/>
        <end position="396"/>
    </location>
</feature>
<evidence type="ECO:0000313" key="10">
    <source>
        <dbReference type="Proteomes" id="UP000652760"/>
    </source>
</evidence>
<evidence type="ECO:0000313" key="9">
    <source>
        <dbReference type="EMBL" id="MBK1837109.1"/>
    </source>
</evidence>
<dbReference type="RefSeq" id="WP_200191353.1">
    <property type="nucleotide sequence ID" value="NZ_JAENHM010000023.1"/>
</dbReference>
<name>A0ABS1F159_9PROT</name>